<dbReference type="InterPro" id="IPR029063">
    <property type="entry name" value="SAM-dependent_MTases_sf"/>
</dbReference>
<evidence type="ECO:0000313" key="3">
    <source>
        <dbReference type="Proteomes" id="UP000186110"/>
    </source>
</evidence>
<gene>
    <name evidence="2" type="ORF">RS694_17670</name>
</gene>
<name>A0A1P8KDV0_9BURK</name>
<dbReference type="AlphaFoldDB" id="A0A1P8KDV0"/>
<dbReference type="SUPFAM" id="SSF53335">
    <property type="entry name" value="S-adenosyl-L-methionine-dependent methyltransferases"/>
    <property type="match status" value="1"/>
</dbReference>
<dbReference type="EMBL" id="CP019239">
    <property type="protein sequence ID" value="APW44174.1"/>
    <property type="molecule type" value="Genomic_DNA"/>
</dbReference>
<dbReference type="STRING" id="1484693.RS694_17670"/>
<dbReference type="Gene3D" id="3.40.50.150">
    <property type="entry name" value="Vaccinia Virus protein VP39"/>
    <property type="match status" value="1"/>
</dbReference>
<accession>A0A1P8KDV0</accession>
<protein>
    <recommendedName>
        <fullName evidence="1">Methyltransferase domain-containing protein</fullName>
    </recommendedName>
</protein>
<dbReference type="RefSeq" id="WP_076069871.1">
    <property type="nucleotide sequence ID" value="NZ_CP019239.1"/>
</dbReference>
<dbReference type="Proteomes" id="UP000186110">
    <property type="component" value="Chromosome"/>
</dbReference>
<dbReference type="CDD" id="cd02440">
    <property type="entry name" value="AdoMet_MTases"/>
    <property type="match status" value="1"/>
</dbReference>
<dbReference type="Pfam" id="PF13649">
    <property type="entry name" value="Methyltransf_25"/>
    <property type="match status" value="1"/>
</dbReference>
<organism evidence="2 3">
    <name type="scientific">Rhodoferax saidenbachensis</name>
    <dbReference type="NCBI Taxonomy" id="1484693"/>
    <lineage>
        <taxon>Bacteria</taxon>
        <taxon>Pseudomonadati</taxon>
        <taxon>Pseudomonadota</taxon>
        <taxon>Betaproteobacteria</taxon>
        <taxon>Burkholderiales</taxon>
        <taxon>Comamonadaceae</taxon>
        <taxon>Rhodoferax</taxon>
    </lineage>
</organism>
<dbReference type="eggNOG" id="COG0500">
    <property type="taxonomic scope" value="Bacteria"/>
</dbReference>
<evidence type="ECO:0000313" key="2">
    <source>
        <dbReference type="EMBL" id="APW44174.1"/>
    </source>
</evidence>
<dbReference type="InterPro" id="IPR041698">
    <property type="entry name" value="Methyltransf_25"/>
</dbReference>
<proteinExistence type="predicted"/>
<dbReference type="KEGG" id="rsb:RS694_17670"/>
<sequence>MQDSFWNSHYQAFSLQEPSGFGRYCLERQLRASDTVVELGCGNGRDGLALGQTVSHYTGLDACAVAVGNFQKVANDLPPAISSRMAVQQADFTDLDFNAFGEGAKRLVIYSRFSLHSISYQEADRLLANIGRITSAPWVLMLEARTIFDTLYGVGSKVGLHEFKTDHYRRFIDPEPFLADVASRFAVRYFEVAPGFAPFGDQDPVVMRAVIQSHPA</sequence>
<evidence type="ECO:0000259" key="1">
    <source>
        <dbReference type="Pfam" id="PF13649"/>
    </source>
</evidence>
<feature type="domain" description="Methyltransferase" evidence="1">
    <location>
        <begin position="36"/>
        <end position="133"/>
    </location>
</feature>
<reference evidence="2 3" key="1">
    <citation type="submission" date="2017-01" db="EMBL/GenBank/DDBJ databases">
        <authorList>
            <person name="Mah S.A."/>
            <person name="Swanson W.J."/>
            <person name="Moy G.W."/>
            <person name="Vacquier V.D."/>
        </authorList>
    </citation>
    <scope>NUCLEOTIDE SEQUENCE [LARGE SCALE GENOMIC DNA]</scope>
    <source>
        <strain evidence="2 3">DSM 22694</strain>
    </source>
</reference>
<keyword evidence="3" id="KW-1185">Reference proteome</keyword>